<evidence type="ECO:0000256" key="5">
    <source>
        <dbReference type="ARBA" id="ARBA00058766"/>
    </source>
</evidence>
<dbReference type="eggNOG" id="COG0845">
    <property type="taxonomic scope" value="Bacteria"/>
</dbReference>
<evidence type="ECO:0000256" key="1">
    <source>
        <dbReference type="ARBA" id="ARBA00009477"/>
    </source>
</evidence>
<keyword evidence="12" id="KW-1185">Reference proteome</keyword>
<dbReference type="Pfam" id="PF25917">
    <property type="entry name" value="BSH_RND"/>
    <property type="match status" value="1"/>
</dbReference>
<evidence type="ECO:0000313" key="11">
    <source>
        <dbReference type="EMBL" id="KFN52343.1"/>
    </source>
</evidence>
<dbReference type="GO" id="GO:1990281">
    <property type="term" value="C:efflux pump complex"/>
    <property type="evidence" value="ECO:0007669"/>
    <property type="project" value="TreeGrafter"/>
</dbReference>
<organism evidence="11 12">
    <name type="scientific">Arenimonas malthae CC-JY-1</name>
    <dbReference type="NCBI Taxonomy" id="1384054"/>
    <lineage>
        <taxon>Bacteria</taxon>
        <taxon>Pseudomonadati</taxon>
        <taxon>Pseudomonadota</taxon>
        <taxon>Gammaproteobacteria</taxon>
        <taxon>Lysobacterales</taxon>
        <taxon>Lysobacteraceae</taxon>
        <taxon>Arenimonas</taxon>
    </lineage>
</organism>
<name>A0A091BHX0_9GAMM</name>
<dbReference type="Proteomes" id="UP000029392">
    <property type="component" value="Unassembled WGS sequence"/>
</dbReference>
<sequence length="395" mass="41369">MTTSRTSPMLRTTAVLALAISLALAGCGGAEPAAEGDADAAKAEETAQAEGKDGKPAEKKSEAVPVEVAAVARRAISASYSGTANLEAPSEAQVVAKTSGVLLQLLAEEGDQVKAGQVLARIDPDRPRLEMERARATMRKLENNYRRSQELLASKLVSAEASDQIRYDLEAARAAYEMAALELSYTNIVAPIDGVIASRSVKPGNLIQLNSSLFRIVDDSRLEAVLNVPERDLATMQEGLAVRMTADAMPGKVFEGVIDRVSPVVDGGSGTFRVVTAFPGGEGLRPGMFGRIEVVYDQRADALTVPRIALLEGEGETAVYVVREGKAVRTPVETGHLSGELAEIRKGLSEGEQVVTAGKITLRDGAAVDVLNAPTADAAGAEVDVAHVAAAEAGR</sequence>
<dbReference type="GO" id="GO:0015562">
    <property type="term" value="F:efflux transmembrane transporter activity"/>
    <property type="evidence" value="ECO:0007669"/>
    <property type="project" value="TreeGrafter"/>
</dbReference>
<dbReference type="InterPro" id="IPR058792">
    <property type="entry name" value="Beta-barrel_RND_2"/>
</dbReference>
<keyword evidence="2" id="KW-0813">Transport</keyword>
<dbReference type="NCBIfam" id="TIGR01730">
    <property type="entry name" value="RND_mfp"/>
    <property type="match status" value="1"/>
</dbReference>
<dbReference type="Gene3D" id="2.40.420.20">
    <property type="match status" value="1"/>
</dbReference>
<dbReference type="SUPFAM" id="SSF111369">
    <property type="entry name" value="HlyD-like secretion proteins"/>
    <property type="match status" value="1"/>
</dbReference>
<evidence type="ECO:0000259" key="10">
    <source>
        <dbReference type="Pfam" id="PF25989"/>
    </source>
</evidence>
<protein>
    <recommendedName>
        <fullName evidence="13">RND efflux pump membrane fusion protein barrel-sandwich domain-containing protein</fullName>
    </recommendedName>
</protein>
<dbReference type="Gene3D" id="2.40.50.100">
    <property type="match status" value="1"/>
</dbReference>
<dbReference type="Gene3D" id="1.10.287.470">
    <property type="entry name" value="Helix hairpin bin"/>
    <property type="match status" value="1"/>
</dbReference>
<feature type="chain" id="PRO_5001871589" description="RND efflux pump membrane fusion protein barrel-sandwich domain-containing protein" evidence="7">
    <location>
        <begin position="26"/>
        <end position="395"/>
    </location>
</feature>
<dbReference type="Gene3D" id="2.40.30.170">
    <property type="match status" value="1"/>
</dbReference>
<evidence type="ECO:0000256" key="4">
    <source>
        <dbReference type="ARBA" id="ARBA00043263"/>
    </source>
</evidence>
<reference evidence="11 12" key="1">
    <citation type="submission" date="2013-09" db="EMBL/GenBank/DDBJ databases">
        <title>Genome sequencing of Arenimonas malthae.</title>
        <authorList>
            <person name="Chen F."/>
            <person name="Wang G."/>
        </authorList>
    </citation>
    <scope>NUCLEOTIDE SEQUENCE [LARGE SCALE GENOMIC DNA]</scope>
    <source>
        <strain evidence="11 12">CC-JY-1</strain>
    </source>
</reference>
<dbReference type="FunFam" id="2.40.30.170:FF:000010">
    <property type="entry name" value="Efflux RND transporter periplasmic adaptor subunit"/>
    <property type="match status" value="1"/>
</dbReference>
<comment type="function">
    <text evidence="5">CzcA and CzcB together would act in zinc efflux nearly as effectively as the complete czc efflux system (CzcABC). The CzcB protein is thought to funnel zinc cations to the CzcA transport protein.</text>
</comment>
<feature type="domain" description="Multidrug resistance protein MdtA-like barrel-sandwich hybrid" evidence="8">
    <location>
        <begin position="92"/>
        <end position="217"/>
    </location>
</feature>
<comment type="caution">
    <text evidence="11">The sequence shown here is derived from an EMBL/GenBank/DDBJ whole genome shotgun (WGS) entry which is preliminary data.</text>
</comment>
<dbReference type="OrthoDB" id="9806939at2"/>
<dbReference type="InterPro" id="IPR058637">
    <property type="entry name" value="YknX-like_C"/>
</dbReference>
<gene>
    <name evidence="11" type="ORF">N790_00810</name>
</gene>
<evidence type="ECO:0000256" key="6">
    <source>
        <dbReference type="SAM" id="MobiDB-lite"/>
    </source>
</evidence>
<evidence type="ECO:0008006" key="13">
    <source>
        <dbReference type="Google" id="ProtNLM"/>
    </source>
</evidence>
<comment type="similarity">
    <text evidence="1">Belongs to the membrane fusion protein (MFP) (TC 8.A.1) family.</text>
</comment>
<keyword evidence="3" id="KW-0862">Zinc</keyword>
<feature type="signal peptide" evidence="7">
    <location>
        <begin position="1"/>
        <end position="25"/>
    </location>
</feature>
<evidence type="ECO:0000259" key="9">
    <source>
        <dbReference type="Pfam" id="PF25954"/>
    </source>
</evidence>
<feature type="region of interest" description="Disordered" evidence="6">
    <location>
        <begin position="29"/>
        <end position="62"/>
    </location>
</feature>
<evidence type="ECO:0000256" key="7">
    <source>
        <dbReference type="SAM" id="SignalP"/>
    </source>
</evidence>
<dbReference type="RefSeq" id="WP_043799591.1">
    <property type="nucleotide sequence ID" value="NZ_AVCH01000001.1"/>
</dbReference>
<dbReference type="FunFam" id="2.40.420.20:FF:000006">
    <property type="entry name" value="RND family efflux transporter MFP subunit"/>
    <property type="match status" value="1"/>
</dbReference>
<evidence type="ECO:0000313" key="12">
    <source>
        <dbReference type="Proteomes" id="UP000029392"/>
    </source>
</evidence>
<dbReference type="PATRIC" id="fig|1384054.3.peg.147"/>
<dbReference type="Pfam" id="PF25954">
    <property type="entry name" value="Beta-barrel_RND_2"/>
    <property type="match status" value="1"/>
</dbReference>
<dbReference type="STRING" id="1384054.N790_00810"/>
<dbReference type="GO" id="GO:0046686">
    <property type="term" value="P:response to cadmium ion"/>
    <property type="evidence" value="ECO:0007669"/>
    <property type="project" value="UniProtKB-KW"/>
</dbReference>
<evidence type="ECO:0000256" key="3">
    <source>
        <dbReference type="ARBA" id="ARBA00022833"/>
    </source>
</evidence>
<feature type="domain" description="CusB-like beta-barrel" evidence="9">
    <location>
        <begin position="226"/>
        <end position="294"/>
    </location>
</feature>
<proteinExistence type="inferred from homology"/>
<dbReference type="PANTHER" id="PTHR30469">
    <property type="entry name" value="MULTIDRUG RESISTANCE PROTEIN MDTA"/>
    <property type="match status" value="1"/>
</dbReference>
<dbReference type="InterPro" id="IPR058625">
    <property type="entry name" value="MdtA-like_BSH"/>
</dbReference>
<dbReference type="PROSITE" id="PS51257">
    <property type="entry name" value="PROKAR_LIPOPROTEIN"/>
    <property type="match status" value="1"/>
</dbReference>
<dbReference type="EMBL" id="AVCH01000001">
    <property type="protein sequence ID" value="KFN52343.1"/>
    <property type="molecule type" value="Genomic_DNA"/>
</dbReference>
<keyword evidence="4" id="KW-0105">Cadmium resistance</keyword>
<evidence type="ECO:0000256" key="2">
    <source>
        <dbReference type="ARBA" id="ARBA00022448"/>
    </source>
</evidence>
<dbReference type="Pfam" id="PF25989">
    <property type="entry name" value="YknX_C"/>
    <property type="match status" value="1"/>
</dbReference>
<dbReference type="InterPro" id="IPR006143">
    <property type="entry name" value="RND_pump_MFP"/>
</dbReference>
<feature type="compositionally biased region" description="Basic and acidic residues" evidence="6">
    <location>
        <begin position="39"/>
        <end position="62"/>
    </location>
</feature>
<dbReference type="PANTHER" id="PTHR30469:SF38">
    <property type="entry name" value="HLYD FAMILY SECRETION PROTEIN"/>
    <property type="match status" value="1"/>
</dbReference>
<evidence type="ECO:0000259" key="8">
    <source>
        <dbReference type="Pfam" id="PF25917"/>
    </source>
</evidence>
<feature type="domain" description="YknX-like C-terminal permuted SH3-like" evidence="10">
    <location>
        <begin position="302"/>
        <end position="370"/>
    </location>
</feature>
<accession>A0A091BHX0</accession>
<keyword evidence="7" id="KW-0732">Signal</keyword>
<dbReference type="AlphaFoldDB" id="A0A091BHX0"/>